<dbReference type="PANTHER" id="PTHR13848">
    <property type="entry name" value="PROTEIN YIPPEE-LIKE CG15309-RELATED"/>
    <property type="match status" value="1"/>
</dbReference>
<accession>A0A7S1UJY0</accession>
<evidence type="ECO:0000259" key="5">
    <source>
        <dbReference type="PROSITE" id="PS51792"/>
    </source>
</evidence>
<proteinExistence type="inferred from homology"/>
<dbReference type="AlphaFoldDB" id="A0A7S1UJY0"/>
<dbReference type="InterPro" id="IPR039058">
    <property type="entry name" value="Yippee_fam"/>
</dbReference>
<sequence>MGRIFRRYLEGPKIYCCEGCGTHLSTNDQIISRAFHGRGGRAFLFNTAINVSTGPPERRMLITGMHVVADIYCIQCQALIGWTYEQAFEPTQKYKEGKFILEKTKISKVEWSDGGSSPST</sequence>
<evidence type="ECO:0000256" key="2">
    <source>
        <dbReference type="ARBA" id="ARBA00022723"/>
    </source>
</evidence>
<feature type="domain" description="Yippee" evidence="5">
    <location>
        <begin position="13"/>
        <end position="110"/>
    </location>
</feature>
<comment type="similarity">
    <text evidence="1 4">Belongs to the yippee family.</text>
</comment>
<dbReference type="Pfam" id="PF03226">
    <property type="entry name" value="Yippee-Mis18"/>
    <property type="match status" value="1"/>
</dbReference>
<evidence type="ECO:0000256" key="3">
    <source>
        <dbReference type="ARBA" id="ARBA00022833"/>
    </source>
</evidence>
<dbReference type="EMBL" id="HBGJ01045844">
    <property type="protein sequence ID" value="CAD9270364.1"/>
    <property type="molecule type" value="Transcribed_RNA"/>
</dbReference>
<reference evidence="6" key="1">
    <citation type="submission" date="2021-01" db="EMBL/GenBank/DDBJ databases">
        <authorList>
            <person name="Corre E."/>
            <person name="Pelletier E."/>
            <person name="Niang G."/>
            <person name="Scheremetjew M."/>
            <person name="Finn R."/>
            <person name="Kale V."/>
            <person name="Holt S."/>
            <person name="Cochrane G."/>
            <person name="Meng A."/>
            <person name="Brown T."/>
            <person name="Cohen L."/>
        </authorList>
    </citation>
    <scope>NUCLEOTIDE SEQUENCE</scope>
    <source>
        <strain evidence="6">CCMP2877</strain>
    </source>
</reference>
<evidence type="ECO:0000313" key="6">
    <source>
        <dbReference type="EMBL" id="CAD9270364.1"/>
    </source>
</evidence>
<name>A0A7S1UJY0_9STRA</name>
<organism evidence="6">
    <name type="scientific">Phaeomonas parva</name>
    <dbReference type="NCBI Taxonomy" id="124430"/>
    <lineage>
        <taxon>Eukaryota</taxon>
        <taxon>Sar</taxon>
        <taxon>Stramenopiles</taxon>
        <taxon>Ochrophyta</taxon>
        <taxon>Pinguiophyceae</taxon>
        <taxon>Pinguiochrysidales</taxon>
        <taxon>Pinguiochrysidaceae</taxon>
        <taxon>Phaeomonas</taxon>
    </lineage>
</organism>
<dbReference type="PROSITE" id="PS51792">
    <property type="entry name" value="YIPPEE"/>
    <property type="match status" value="1"/>
</dbReference>
<dbReference type="InterPro" id="IPR034751">
    <property type="entry name" value="Yippee"/>
</dbReference>
<keyword evidence="3" id="KW-0862">Zinc</keyword>
<evidence type="ECO:0000256" key="1">
    <source>
        <dbReference type="ARBA" id="ARBA00005613"/>
    </source>
</evidence>
<dbReference type="GO" id="GO:0046872">
    <property type="term" value="F:metal ion binding"/>
    <property type="evidence" value="ECO:0007669"/>
    <property type="project" value="UniProtKB-KW"/>
</dbReference>
<gene>
    <name evidence="6" type="ORF">PPAR1163_LOCUS28803</name>
</gene>
<keyword evidence="2" id="KW-0479">Metal-binding</keyword>
<evidence type="ECO:0000256" key="4">
    <source>
        <dbReference type="RuleBase" id="RU110713"/>
    </source>
</evidence>
<protein>
    <recommendedName>
        <fullName evidence="4">Protein yippee-like</fullName>
    </recommendedName>
</protein>
<dbReference type="InterPro" id="IPR004910">
    <property type="entry name" value="Yippee/Mis18/Cereblon"/>
</dbReference>